<dbReference type="Proteomes" id="UP000009131">
    <property type="component" value="Unassembled WGS sequence"/>
</dbReference>
<keyword evidence="2" id="KW-1185">Reference proteome</keyword>
<dbReference type="InParanoid" id="G7EAN1"/>
<reference evidence="1 2" key="2">
    <citation type="journal article" date="2012" name="Open Biol.">
        <title>Characteristics of nucleosomes and linker DNA regions on the genome of the basidiomycete Mixia osmundae revealed by mono- and dinucleosome mapping.</title>
        <authorList>
            <person name="Nishida H."/>
            <person name="Kondo S."/>
            <person name="Matsumoto T."/>
            <person name="Suzuki Y."/>
            <person name="Yoshikawa H."/>
            <person name="Taylor T.D."/>
            <person name="Sugiyama J."/>
        </authorList>
    </citation>
    <scope>NUCLEOTIDE SEQUENCE [LARGE SCALE GENOMIC DNA]</scope>
    <source>
        <strain evidence="2">CBS 9802 / IAM 14324 / JCM 22182 / KY 12970</strain>
    </source>
</reference>
<evidence type="ECO:0000313" key="1">
    <source>
        <dbReference type="EMBL" id="GAA99891.1"/>
    </source>
</evidence>
<dbReference type="RefSeq" id="XP_014566808.1">
    <property type="nucleotide sequence ID" value="XM_014711322.1"/>
</dbReference>
<dbReference type="HOGENOM" id="CLU_1277900_0_0_1"/>
<comment type="caution">
    <text evidence="1">The sequence shown here is derived from an EMBL/GenBank/DDBJ whole genome shotgun (WGS) entry which is preliminary data.</text>
</comment>
<sequence>MTAGPCVHSPTTRCMPRRTSDAFSERLGRSCKGLIMSQREPLAGYPCLDRPSSDESKRAVDDRTDILQSLCVSFVVAKSRVTAQAEGSSDIYRLCGRLTLRKPSASARSLKHCLQMLRPYFRIRPAWWEHTRLREIAVSFICSITAKHQLTSLGCLCRRFAGASTTLIDDWKAGRIVSRGHVESGDGYARHIVVGCLSPEPLAHLGDRGRFDRIKV</sequence>
<name>G7EAN1_MIXOS</name>
<accession>G7EAN1</accession>
<proteinExistence type="predicted"/>
<evidence type="ECO:0000313" key="2">
    <source>
        <dbReference type="Proteomes" id="UP000009131"/>
    </source>
</evidence>
<reference evidence="1 2" key="1">
    <citation type="journal article" date="2011" name="J. Gen. Appl. Microbiol.">
        <title>Draft genome sequencing of the enigmatic basidiomycete Mixia osmundae.</title>
        <authorList>
            <person name="Nishida H."/>
            <person name="Nagatsuka Y."/>
            <person name="Sugiyama J."/>
        </authorList>
    </citation>
    <scope>NUCLEOTIDE SEQUENCE [LARGE SCALE GENOMIC DNA]</scope>
    <source>
        <strain evidence="2">CBS 9802 / IAM 14324 / JCM 22182 / KY 12970</strain>
    </source>
</reference>
<gene>
    <name evidence="1" type="primary">Mo06594</name>
    <name evidence="1" type="ORF">E5Q_06594</name>
</gene>
<protein>
    <submittedName>
        <fullName evidence="1">Uncharacterized protein</fullName>
    </submittedName>
</protein>
<dbReference type="AlphaFoldDB" id="G7EAN1"/>
<dbReference type="EMBL" id="BABT02000241">
    <property type="protein sequence ID" value="GAA99891.1"/>
    <property type="molecule type" value="Genomic_DNA"/>
</dbReference>
<organism evidence="1 2">
    <name type="scientific">Mixia osmundae (strain CBS 9802 / IAM 14324 / JCM 22182 / KY 12970)</name>
    <dbReference type="NCBI Taxonomy" id="764103"/>
    <lineage>
        <taxon>Eukaryota</taxon>
        <taxon>Fungi</taxon>
        <taxon>Dikarya</taxon>
        <taxon>Basidiomycota</taxon>
        <taxon>Pucciniomycotina</taxon>
        <taxon>Mixiomycetes</taxon>
        <taxon>Mixiales</taxon>
        <taxon>Mixiaceae</taxon>
        <taxon>Mixia</taxon>
    </lineage>
</organism>